<feature type="active site" description="O-isoaspartyl threonine intermediate" evidence="5">
    <location>
        <position position="66"/>
    </location>
</feature>
<comment type="similarity">
    <text evidence="1 9">Belongs to the asparaginase 1 family.</text>
</comment>
<evidence type="ECO:0000313" key="14">
    <source>
        <dbReference type="Proteomes" id="UP000193467"/>
    </source>
</evidence>
<dbReference type="NCBIfam" id="TIGR00520">
    <property type="entry name" value="asnASE_II"/>
    <property type="match status" value="1"/>
</dbReference>
<feature type="active site" evidence="8">
    <location>
        <position position="148"/>
    </location>
</feature>
<evidence type="ECO:0000256" key="3">
    <source>
        <dbReference type="ARBA" id="ARBA00022801"/>
    </source>
</evidence>
<dbReference type="InterPro" id="IPR037152">
    <property type="entry name" value="L-asparaginase_N_sf"/>
</dbReference>
<dbReference type="PROSITE" id="PS00144">
    <property type="entry name" value="ASN_GLN_ASE_1"/>
    <property type="match status" value="1"/>
</dbReference>
<dbReference type="GO" id="GO:0006530">
    <property type="term" value="P:L-asparagine catabolic process"/>
    <property type="evidence" value="ECO:0007669"/>
    <property type="project" value="UniProtKB-ARBA"/>
</dbReference>
<dbReference type="PRINTS" id="PR00139">
    <property type="entry name" value="ASNGLNASE"/>
</dbReference>
<evidence type="ECO:0000256" key="6">
    <source>
        <dbReference type="PIRSR" id="PIRSR001220-2"/>
    </source>
</evidence>
<dbReference type="InterPro" id="IPR027473">
    <property type="entry name" value="L-asparaginase_C"/>
</dbReference>
<dbReference type="SMART" id="SM00870">
    <property type="entry name" value="Asparaginase"/>
    <property type="match status" value="1"/>
</dbReference>
<proteinExistence type="inferred from homology"/>
<evidence type="ECO:0000313" key="13">
    <source>
        <dbReference type="EMBL" id="ORY73843.1"/>
    </source>
</evidence>
<gene>
    <name evidence="13" type="ORF">BCR35DRAFT_281445</name>
</gene>
<accession>A0A1Y2EQG5</accession>
<feature type="chain" id="PRO_5013299548" description="asparaginase" evidence="10">
    <location>
        <begin position="21"/>
        <end position="385"/>
    </location>
</feature>
<keyword evidence="10" id="KW-0732">Signal</keyword>
<dbReference type="GO" id="GO:0004067">
    <property type="term" value="F:asparaginase activity"/>
    <property type="evidence" value="ECO:0007669"/>
    <property type="project" value="UniProtKB-UniRule"/>
</dbReference>
<sequence>MKFTSTLVAAAGLLASPALAAPYAQLQTRNTTSSSSTVEQPVLNVTYTSPVNSSLPNVVIFATGGTIAGSSASNTDTTKYTAGVVGIEALVQAVPNILNVTNVVGSQVANTGSVNINSTIILRMAKLANGILCAENSTTDGLVITHGTDTLEETAFFMDMTVNCKSPVVVVGAMRPSTAISADGPANLLEAVTVAVSPAARNRGAMIVLNDRIGQATYTSKTNANSLDTFQAIEQGYIGGFLSNKPFFYYPASQPTFKNKFDVTNITELPQVDVLISYQNFDAALIPAAVKAGAKGIVIGGTGAGSTTDVAQPYIEAALAAGIPIVLSSKTNGGAVPPSGSGAISSGFLNPVKSRLQLQLALATGMGMEEIRGLFEDKLAGYLEA</sequence>
<dbReference type="PANTHER" id="PTHR11707:SF28">
    <property type="entry name" value="60 KDA LYSOPHOSPHOLIPASE"/>
    <property type="match status" value="1"/>
</dbReference>
<dbReference type="InterPro" id="IPR036152">
    <property type="entry name" value="Asp/glu_Ase-like_sf"/>
</dbReference>
<dbReference type="EC" id="3.5.1.1" evidence="2"/>
<evidence type="ECO:0000256" key="5">
    <source>
        <dbReference type="PIRSR" id="PIRSR001220-1"/>
    </source>
</evidence>
<dbReference type="EMBL" id="MCGR01000044">
    <property type="protein sequence ID" value="ORY73843.1"/>
    <property type="molecule type" value="Genomic_DNA"/>
</dbReference>
<evidence type="ECO:0000259" key="12">
    <source>
        <dbReference type="Pfam" id="PF17763"/>
    </source>
</evidence>
<dbReference type="InterPro" id="IPR027475">
    <property type="entry name" value="Asparaginase/glutaminase_AS2"/>
</dbReference>
<evidence type="ECO:0000256" key="10">
    <source>
        <dbReference type="SAM" id="SignalP"/>
    </source>
</evidence>
<dbReference type="InterPro" id="IPR006034">
    <property type="entry name" value="Asparaginase/glutaminase-like"/>
</dbReference>
<dbReference type="PIRSF" id="PIRSF500176">
    <property type="entry name" value="L_ASNase"/>
    <property type="match status" value="1"/>
</dbReference>
<comment type="caution">
    <text evidence="13">The sequence shown here is derived from an EMBL/GenBank/DDBJ whole genome shotgun (WGS) entry which is preliminary data.</text>
</comment>
<dbReference type="STRING" id="106004.A0A1Y2EQG5"/>
<evidence type="ECO:0000256" key="2">
    <source>
        <dbReference type="ARBA" id="ARBA00012920"/>
    </source>
</evidence>
<dbReference type="OrthoDB" id="2524015at2759"/>
<dbReference type="PROSITE" id="PS51732">
    <property type="entry name" value="ASN_GLN_ASE_3"/>
    <property type="match status" value="1"/>
</dbReference>
<dbReference type="AlphaFoldDB" id="A0A1Y2EQG5"/>
<name>A0A1Y2EQG5_9BASI</name>
<feature type="domain" description="Asparaginase/glutaminase C-terminal" evidence="12">
    <location>
        <begin position="271"/>
        <end position="375"/>
    </location>
</feature>
<reference evidence="13 14" key="1">
    <citation type="submission" date="2016-07" db="EMBL/GenBank/DDBJ databases">
        <title>Pervasive Adenine N6-methylation of Active Genes in Fungi.</title>
        <authorList>
            <consortium name="DOE Joint Genome Institute"/>
            <person name="Mondo S.J."/>
            <person name="Dannebaum R.O."/>
            <person name="Kuo R.C."/>
            <person name="Labutti K."/>
            <person name="Haridas S."/>
            <person name="Kuo A."/>
            <person name="Salamov A."/>
            <person name="Ahrendt S.R."/>
            <person name="Lipzen A."/>
            <person name="Sullivan W."/>
            <person name="Andreopoulos W.B."/>
            <person name="Clum A."/>
            <person name="Lindquist E."/>
            <person name="Daum C."/>
            <person name="Ramamoorthy G.K."/>
            <person name="Gryganskyi A."/>
            <person name="Culley D."/>
            <person name="Magnuson J.K."/>
            <person name="James T.Y."/>
            <person name="O'Malley M.A."/>
            <person name="Stajich J.E."/>
            <person name="Spatafora J.W."/>
            <person name="Visel A."/>
            <person name="Grigoriev I.V."/>
        </authorList>
    </citation>
    <scope>NUCLEOTIDE SEQUENCE [LARGE SCALE GENOMIC DNA]</scope>
    <source>
        <strain evidence="13 14">62-1032</strain>
    </source>
</reference>
<dbReference type="InterPro" id="IPR027474">
    <property type="entry name" value="L-asparaginase_N"/>
</dbReference>
<protein>
    <recommendedName>
        <fullName evidence="2">asparaginase</fullName>
        <ecNumber evidence="2">3.5.1.1</ecNumber>
    </recommendedName>
</protein>
<feature type="domain" description="L-asparaginase N-terminal" evidence="11">
    <location>
        <begin position="57"/>
        <end position="251"/>
    </location>
</feature>
<dbReference type="Proteomes" id="UP000193467">
    <property type="component" value="Unassembled WGS sequence"/>
</dbReference>
<dbReference type="Gene3D" id="3.40.50.40">
    <property type="match status" value="1"/>
</dbReference>
<evidence type="ECO:0000256" key="8">
    <source>
        <dbReference type="PROSITE-ProRule" id="PRU10100"/>
    </source>
</evidence>
<feature type="signal peptide" evidence="10">
    <location>
        <begin position="1"/>
        <end position="20"/>
    </location>
</feature>
<dbReference type="SUPFAM" id="SSF53774">
    <property type="entry name" value="Glutaminase/Asparaginase"/>
    <property type="match status" value="1"/>
</dbReference>
<dbReference type="FunCoup" id="A0A1Y2EQG5">
    <property type="interactions" value="26"/>
</dbReference>
<dbReference type="InterPro" id="IPR020827">
    <property type="entry name" value="Asparaginase/glutaminase_AS1"/>
</dbReference>
<dbReference type="PANTHER" id="PTHR11707">
    <property type="entry name" value="L-ASPARAGINASE"/>
    <property type="match status" value="1"/>
</dbReference>
<evidence type="ECO:0000256" key="7">
    <source>
        <dbReference type="PROSITE-ProRule" id="PRU10099"/>
    </source>
</evidence>
<dbReference type="CDD" id="cd08964">
    <property type="entry name" value="L-asparaginase_II"/>
    <property type="match status" value="1"/>
</dbReference>
<dbReference type="InParanoid" id="A0A1Y2EQG5"/>
<dbReference type="FunFam" id="3.40.50.1170:FF:000001">
    <property type="entry name" value="L-asparaginase 2"/>
    <property type="match status" value="1"/>
</dbReference>
<evidence type="ECO:0000256" key="4">
    <source>
        <dbReference type="ARBA" id="ARBA00049366"/>
    </source>
</evidence>
<evidence type="ECO:0000256" key="1">
    <source>
        <dbReference type="ARBA" id="ARBA00010518"/>
    </source>
</evidence>
<dbReference type="PROSITE" id="PS00917">
    <property type="entry name" value="ASN_GLN_ASE_2"/>
    <property type="match status" value="1"/>
</dbReference>
<dbReference type="InterPro" id="IPR004550">
    <property type="entry name" value="AsnASE_II"/>
</dbReference>
<dbReference type="Pfam" id="PF00710">
    <property type="entry name" value="Asparaginase"/>
    <property type="match status" value="1"/>
</dbReference>
<feature type="binding site" evidence="6">
    <location>
        <begin position="148"/>
        <end position="149"/>
    </location>
    <ligand>
        <name>substrate</name>
    </ligand>
</feature>
<dbReference type="Gene3D" id="3.40.50.1170">
    <property type="entry name" value="L-asparaginase, N-terminal domain"/>
    <property type="match status" value="1"/>
</dbReference>
<keyword evidence="3" id="KW-0378">Hydrolase</keyword>
<organism evidence="13 14">
    <name type="scientific">Leucosporidium creatinivorum</name>
    <dbReference type="NCBI Taxonomy" id="106004"/>
    <lineage>
        <taxon>Eukaryota</taxon>
        <taxon>Fungi</taxon>
        <taxon>Dikarya</taxon>
        <taxon>Basidiomycota</taxon>
        <taxon>Pucciniomycotina</taxon>
        <taxon>Microbotryomycetes</taxon>
        <taxon>Leucosporidiales</taxon>
        <taxon>Leucosporidium</taxon>
    </lineage>
</organism>
<evidence type="ECO:0000259" key="11">
    <source>
        <dbReference type="Pfam" id="PF00710"/>
    </source>
</evidence>
<keyword evidence="14" id="KW-1185">Reference proteome</keyword>
<comment type="catalytic activity">
    <reaction evidence="4">
        <text>L-asparagine + H2O = L-aspartate + NH4(+)</text>
        <dbReference type="Rhea" id="RHEA:21016"/>
        <dbReference type="ChEBI" id="CHEBI:15377"/>
        <dbReference type="ChEBI" id="CHEBI:28938"/>
        <dbReference type="ChEBI" id="CHEBI:29991"/>
        <dbReference type="ChEBI" id="CHEBI:58048"/>
        <dbReference type="EC" id="3.5.1.1"/>
    </reaction>
</comment>
<dbReference type="InterPro" id="IPR040919">
    <property type="entry name" value="Asparaginase_C"/>
</dbReference>
<evidence type="ECO:0000256" key="9">
    <source>
        <dbReference type="RuleBase" id="RU004456"/>
    </source>
</evidence>
<feature type="binding site" evidence="6">
    <location>
        <position position="113"/>
    </location>
    <ligand>
        <name>substrate</name>
    </ligand>
</feature>
<dbReference type="PIRSF" id="PIRSF001220">
    <property type="entry name" value="L-ASNase_gatD"/>
    <property type="match status" value="1"/>
</dbReference>
<feature type="active site" evidence="7">
    <location>
        <position position="66"/>
    </location>
</feature>
<dbReference type="Pfam" id="PF17763">
    <property type="entry name" value="Asparaginase_C"/>
    <property type="match status" value="1"/>
</dbReference>